<accession>A0A9J7XZF5</accession>
<dbReference type="Pfam" id="PF05699">
    <property type="entry name" value="Dimer_Tnp_hAT"/>
    <property type="match status" value="1"/>
</dbReference>
<evidence type="ECO:0000256" key="1">
    <source>
        <dbReference type="SAM" id="MobiDB-lite"/>
    </source>
</evidence>
<evidence type="ECO:0000259" key="2">
    <source>
        <dbReference type="Pfam" id="PF05699"/>
    </source>
</evidence>
<dbReference type="AlphaFoldDB" id="A0A9J7XZF5"/>
<proteinExistence type="predicted"/>
<dbReference type="Ensembl" id="ENSCCRT00000168370.1">
    <property type="protein sequence ID" value="ENSCCRP00000110885.1"/>
    <property type="gene ID" value="ENSCCRG00000058634.1"/>
</dbReference>
<feature type="compositionally biased region" description="Polar residues" evidence="1">
    <location>
        <begin position="521"/>
        <end position="548"/>
    </location>
</feature>
<dbReference type="InterPro" id="IPR012337">
    <property type="entry name" value="RNaseH-like_sf"/>
</dbReference>
<dbReference type="SUPFAM" id="SSF53098">
    <property type="entry name" value="Ribonuclease H-like"/>
    <property type="match status" value="1"/>
</dbReference>
<dbReference type="SUPFAM" id="SSF57667">
    <property type="entry name" value="beta-beta-alpha zinc fingers"/>
    <property type="match status" value="1"/>
</dbReference>
<evidence type="ECO:0000313" key="3">
    <source>
        <dbReference type="Ensembl" id="ENSCCRP00000110885.1"/>
    </source>
</evidence>
<dbReference type="GeneTree" id="ENSGT00940000158431"/>
<reference evidence="3" key="1">
    <citation type="submission" date="2025-08" db="UniProtKB">
        <authorList>
            <consortium name="Ensembl"/>
        </authorList>
    </citation>
    <scope>IDENTIFICATION</scope>
</reference>
<name>A0A9J7XZF5_CYPCA</name>
<dbReference type="GO" id="GO:0046983">
    <property type="term" value="F:protein dimerization activity"/>
    <property type="evidence" value="ECO:0007669"/>
    <property type="project" value="InterPro"/>
</dbReference>
<reference evidence="3" key="2">
    <citation type="submission" date="2025-09" db="UniProtKB">
        <authorList>
            <consortium name="Ensembl"/>
        </authorList>
    </citation>
    <scope>IDENTIFICATION</scope>
</reference>
<dbReference type="InterPro" id="IPR052035">
    <property type="entry name" value="ZnF_BED_domain_contain"/>
</dbReference>
<dbReference type="PANTHER" id="PTHR46481:SF4">
    <property type="entry name" value="ZINC FINGER BED DOMAIN-CONTAINING PROTEIN 4"/>
    <property type="match status" value="1"/>
</dbReference>
<dbReference type="SUPFAM" id="SSF140996">
    <property type="entry name" value="Hermes dimerisation domain"/>
    <property type="match status" value="1"/>
</dbReference>
<protein>
    <recommendedName>
        <fullName evidence="2">HAT C-terminal dimerisation domain-containing protein</fullName>
    </recommendedName>
</protein>
<dbReference type="PANTHER" id="PTHR46481">
    <property type="entry name" value="ZINC FINGER BED DOMAIN-CONTAINING PROTEIN 4"/>
    <property type="match status" value="1"/>
</dbReference>
<organism evidence="3 4">
    <name type="scientific">Cyprinus carpio carpio</name>
    <dbReference type="NCBI Taxonomy" id="630221"/>
    <lineage>
        <taxon>Eukaryota</taxon>
        <taxon>Metazoa</taxon>
        <taxon>Chordata</taxon>
        <taxon>Craniata</taxon>
        <taxon>Vertebrata</taxon>
        <taxon>Euteleostomi</taxon>
        <taxon>Actinopterygii</taxon>
        <taxon>Neopterygii</taxon>
        <taxon>Teleostei</taxon>
        <taxon>Ostariophysi</taxon>
        <taxon>Cypriniformes</taxon>
        <taxon>Cyprinidae</taxon>
        <taxon>Cyprininae</taxon>
        <taxon>Cyprinus</taxon>
    </lineage>
</organism>
<feature type="region of interest" description="Disordered" evidence="1">
    <location>
        <begin position="23"/>
        <end position="48"/>
    </location>
</feature>
<dbReference type="InterPro" id="IPR008906">
    <property type="entry name" value="HATC_C_dom"/>
</dbReference>
<dbReference type="Proteomes" id="UP001108240">
    <property type="component" value="Unplaced"/>
</dbReference>
<sequence>MESSMLPRPHVAKRKKTHVLKCCESTSSNSHSKESMATADAGDPSTELESPPLSLKSLVWKYFGFPVSYVDNVRVVDKKTTVCKLCYVRVPYSLTGSTTNMAGHLRRHNKNIDLSVKPTTTQTTLPSSFGIKLPSNSTRANAITRAVGVFIAADMRPYSVVENSGFRHLISVLEPRYEIPSRTHLTATVIPSMYNNVKEKVIEGLSSAHLVALTTDCWTSRATQSFMTVTAHYINDDWEIQNPVLQTRPIYEAHTSEHLAEVLREVVVEWKLDRQNSTIPVTTDNAKNIVNASNAAGLSPHIGCLAHTVNLASQKGLGVNQISRLLGRVRRVVTFFHRSTTAAAILKSKQDMLQLPPHKLVQDVITRWNSSYDMITRYLEQQAAVYSALAEKDIKKNAKDLITLSDQDVTVLEDVCQVLKPLKTVTTLMSSEQQPTVSMIMPLQHTILTSMKHSDTDSTIVKDVKSAIEANFEERYSDPRLQQFLNESTALDPRFKTLPHLDDKSRNEIFNCLEEKILQEHPTQSHASGEGSSQNPAEDQETVATSRGSPPAKRTALSELFGDFFSTASTASSSATKPRPDVVKDEIQLYKMAKVISVDSNPLKWWKDNEHQYPHLSKLAKHYLAVQATSVASERVFSTAGDIVTAQRAALSPENVDILIFLKKNMKI</sequence>
<evidence type="ECO:0000313" key="4">
    <source>
        <dbReference type="Proteomes" id="UP001108240"/>
    </source>
</evidence>
<dbReference type="InterPro" id="IPR036236">
    <property type="entry name" value="Znf_C2H2_sf"/>
</dbReference>
<feature type="domain" description="HAT C-terminal dimerisation" evidence="2">
    <location>
        <begin position="587"/>
        <end position="666"/>
    </location>
</feature>
<dbReference type="SMART" id="SM00614">
    <property type="entry name" value="ZnF_BED"/>
    <property type="match status" value="1"/>
</dbReference>
<dbReference type="OMA" id="THINEKW"/>
<keyword evidence="4" id="KW-1185">Reference proteome</keyword>
<feature type="region of interest" description="Disordered" evidence="1">
    <location>
        <begin position="520"/>
        <end position="552"/>
    </location>
</feature>